<dbReference type="GO" id="GO:0009092">
    <property type="term" value="P:homoserine metabolic process"/>
    <property type="evidence" value="ECO:0007669"/>
    <property type="project" value="TreeGrafter"/>
</dbReference>
<evidence type="ECO:0000313" key="3">
    <source>
        <dbReference type="EMBL" id="PRP67362.1"/>
    </source>
</evidence>
<dbReference type="GO" id="GO:0009086">
    <property type="term" value="P:methionine biosynthetic process"/>
    <property type="evidence" value="ECO:0007669"/>
    <property type="project" value="TreeGrafter"/>
</dbReference>
<gene>
    <name evidence="3" type="ORF">BST86_09780</name>
</gene>
<dbReference type="Pfam" id="PF00561">
    <property type="entry name" value="Abhydrolase_1"/>
    <property type="match status" value="1"/>
</dbReference>
<dbReference type="EMBL" id="MQUC01000003">
    <property type="protein sequence ID" value="PRP67362.1"/>
    <property type="molecule type" value="Genomic_DNA"/>
</dbReference>
<accession>A0A2S9WV47</accession>
<sequence length="327" mass="36654">MSKKLQYISIPDLKLRSGKVQDISVSYQVFGRELHTAPIILVNHALTGNSSIDQWWEPLVGAGKVLDTDRFTLLAFDIPGNGYDGDVDRLIYNYQEWCLADVGLAFAKAIQSLKIHTIDIGIGGSIGGALLWEMIAIEPKLFRTIIPIAADWKATDWLVACCHVQDSILNTSSAPLEVARQHAMTFYRSPQGLTSKFHREKVAGSFAVNNWLDYHGKALDQRFSLPAYRLLNHLLASTDAAACYDNSIEEMVGRSTTSIELIAVDSDGFFVAQEDRDTYALLKESHEIKYHEIQSLHGHDAFLMEHDQVKFIVSKILRHHLKEVDAT</sequence>
<dbReference type="Gene3D" id="3.40.50.1820">
    <property type="entry name" value="alpha/beta hydrolase"/>
    <property type="match status" value="1"/>
</dbReference>
<dbReference type="InterPro" id="IPR008220">
    <property type="entry name" value="HAT_MetX-like"/>
</dbReference>
<evidence type="ECO:0000313" key="4">
    <source>
        <dbReference type="Proteomes" id="UP000239532"/>
    </source>
</evidence>
<dbReference type="GO" id="GO:0004414">
    <property type="term" value="F:homoserine O-acetyltransferase activity"/>
    <property type="evidence" value="ECO:0007669"/>
    <property type="project" value="TreeGrafter"/>
</dbReference>
<dbReference type="PANTHER" id="PTHR32268:SF11">
    <property type="entry name" value="HOMOSERINE O-ACETYLTRANSFERASE"/>
    <property type="match status" value="1"/>
</dbReference>
<keyword evidence="1" id="KW-0808">Transferase</keyword>
<organism evidence="3 4">
    <name type="scientific">Nonlabens agnitus</name>
    <dbReference type="NCBI Taxonomy" id="870484"/>
    <lineage>
        <taxon>Bacteria</taxon>
        <taxon>Pseudomonadati</taxon>
        <taxon>Bacteroidota</taxon>
        <taxon>Flavobacteriia</taxon>
        <taxon>Flavobacteriales</taxon>
        <taxon>Flavobacteriaceae</taxon>
        <taxon>Nonlabens</taxon>
    </lineage>
</organism>
<evidence type="ECO:0000259" key="2">
    <source>
        <dbReference type="Pfam" id="PF00561"/>
    </source>
</evidence>
<dbReference type="OrthoDB" id="9800754at2"/>
<protein>
    <recommendedName>
        <fullName evidence="2">AB hydrolase-1 domain-containing protein</fullName>
    </recommendedName>
</protein>
<reference evidence="3 4" key="1">
    <citation type="submission" date="2016-11" db="EMBL/GenBank/DDBJ databases">
        <title>Trade-off between light-utilization and light-protection in marine flavobacteria.</title>
        <authorList>
            <person name="Kumagai Y."/>
        </authorList>
    </citation>
    <scope>NUCLEOTIDE SEQUENCE [LARGE SCALE GENOMIC DNA]</scope>
    <source>
        <strain evidence="3 4">JCM 17109</strain>
    </source>
</reference>
<evidence type="ECO:0000256" key="1">
    <source>
        <dbReference type="ARBA" id="ARBA00022679"/>
    </source>
</evidence>
<keyword evidence="4" id="KW-1185">Reference proteome</keyword>
<dbReference type="AlphaFoldDB" id="A0A2S9WV47"/>
<dbReference type="SUPFAM" id="SSF53474">
    <property type="entry name" value="alpha/beta-Hydrolases"/>
    <property type="match status" value="1"/>
</dbReference>
<dbReference type="InterPro" id="IPR029058">
    <property type="entry name" value="AB_hydrolase_fold"/>
</dbReference>
<dbReference type="RefSeq" id="WP_105983104.1">
    <property type="nucleotide sequence ID" value="NZ_MQUC01000003.1"/>
</dbReference>
<feature type="domain" description="AB hydrolase-1" evidence="2">
    <location>
        <begin position="38"/>
        <end position="155"/>
    </location>
</feature>
<name>A0A2S9WV47_9FLAO</name>
<proteinExistence type="predicted"/>
<dbReference type="InterPro" id="IPR000073">
    <property type="entry name" value="AB_hydrolase_1"/>
</dbReference>
<comment type="caution">
    <text evidence="3">The sequence shown here is derived from an EMBL/GenBank/DDBJ whole genome shotgun (WGS) entry which is preliminary data.</text>
</comment>
<dbReference type="PANTHER" id="PTHR32268">
    <property type="entry name" value="HOMOSERINE O-ACETYLTRANSFERASE"/>
    <property type="match status" value="1"/>
</dbReference>
<dbReference type="Proteomes" id="UP000239532">
    <property type="component" value="Unassembled WGS sequence"/>
</dbReference>